<dbReference type="InterPro" id="IPR025558">
    <property type="entry name" value="DUF4283"/>
</dbReference>
<feature type="region of interest" description="Disordered" evidence="1">
    <location>
        <begin position="489"/>
        <end position="516"/>
    </location>
</feature>
<dbReference type="AlphaFoldDB" id="A0A8S9NG66"/>
<gene>
    <name evidence="3" type="ORF">F2Q69_00040577</name>
</gene>
<feature type="region of interest" description="Disordered" evidence="1">
    <location>
        <begin position="196"/>
        <end position="259"/>
    </location>
</feature>
<sequence length="674" mass="73645">MAFNRASSKVKILSSKTRLLRAIHKDHKIHGASCPATIPNGGKHERGFRFIQPSIKSITVLRSKSEHNGASVSIIILSAEESSAQKWRSIHWFLHQASTSIANTNELNWFQALAPPSVGTTLAVENSRPLSLCSVALSLHVSMLAKKKKHHPAFALYFKAFHRLRSVRNRALLRMKNKSISLVDLSDIGVAAFGSSAPVTSSSPAVTFVSPRSIPERTGSPSGLPQPLKEVSSPALLSSPSPLGEGSSPRAGSKSVPRDSTILEDISSQAKNYAAMLKSSAQLYELGTPTEHISGAPFVLIPDENIEAAKLEFKDFIYARFHGEYPSMGKIIGVVNAVWARTGPRIFVHKIGQGIYLLRVSNPRTREVLLSRTCWNIGGLPMFVAPWSPDFSPDEPQLTSVIVPVEMHNVPYLLFNRQSLSRLATAIGKPESLAPETERKENFEVAKLFVRVDVTAPLPHRIVSGFSNGKEVQIEVSYPWLPVKCDSCKKNPNPETARSRSKSRPGRTRNKKGNKPVLYYAPVARDRQVSPDGNEAINTATVSLEATVSSDGIPSAENQMKVLLVVNHDCPVASDPRLEVAVSSHEDEEATTSVLPVNGSDAPDGKCASDNLLPATGTTATMSNTKISEKDDNSQLAANRLEDYLRDLANKQDREEPFLLVKNRKSSRKATKHH</sequence>
<feature type="region of interest" description="Disordered" evidence="1">
    <location>
        <begin position="584"/>
        <end position="603"/>
    </location>
</feature>
<evidence type="ECO:0000259" key="2">
    <source>
        <dbReference type="Pfam" id="PF14111"/>
    </source>
</evidence>
<feature type="compositionally biased region" description="Low complexity" evidence="1">
    <location>
        <begin position="196"/>
        <end position="207"/>
    </location>
</feature>
<organism evidence="3 4">
    <name type="scientific">Brassica cretica</name>
    <name type="common">Mustard</name>
    <dbReference type="NCBI Taxonomy" id="69181"/>
    <lineage>
        <taxon>Eukaryota</taxon>
        <taxon>Viridiplantae</taxon>
        <taxon>Streptophyta</taxon>
        <taxon>Embryophyta</taxon>
        <taxon>Tracheophyta</taxon>
        <taxon>Spermatophyta</taxon>
        <taxon>Magnoliopsida</taxon>
        <taxon>eudicotyledons</taxon>
        <taxon>Gunneridae</taxon>
        <taxon>Pentapetalae</taxon>
        <taxon>rosids</taxon>
        <taxon>malvids</taxon>
        <taxon>Brassicales</taxon>
        <taxon>Brassicaceae</taxon>
        <taxon>Brassiceae</taxon>
        <taxon>Brassica</taxon>
    </lineage>
</organism>
<feature type="compositionally biased region" description="Basic residues" evidence="1">
    <location>
        <begin position="499"/>
        <end position="514"/>
    </location>
</feature>
<dbReference type="Proteomes" id="UP000712600">
    <property type="component" value="Unassembled WGS sequence"/>
</dbReference>
<accession>A0A8S9NG66</accession>
<proteinExistence type="predicted"/>
<feature type="compositionally biased region" description="Basic residues" evidence="1">
    <location>
        <begin position="662"/>
        <end position="674"/>
    </location>
</feature>
<evidence type="ECO:0000313" key="3">
    <source>
        <dbReference type="EMBL" id="KAF3503062.1"/>
    </source>
</evidence>
<evidence type="ECO:0000313" key="4">
    <source>
        <dbReference type="Proteomes" id="UP000712600"/>
    </source>
</evidence>
<feature type="compositionally biased region" description="Low complexity" evidence="1">
    <location>
        <begin position="232"/>
        <end position="249"/>
    </location>
</feature>
<dbReference type="Pfam" id="PF14111">
    <property type="entry name" value="DUF4283"/>
    <property type="match status" value="1"/>
</dbReference>
<reference evidence="3" key="1">
    <citation type="submission" date="2019-12" db="EMBL/GenBank/DDBJ databases">
        <title>Genome sequencing and annotation of Brassica cretica.</title>
        <authorList>
            <person name="Studholme D.J."/>
            <person name="Sarris P."/>
        </authorList>
    </citation>
    <scope>NUCLEOTIDE SEQUENCE</scope>
    <source>
        <strain evidence="3">PFS-109/04</strain>
        <tissue evidence="3">Leaf</tissue>
    </source>
</reference>
<dbReference type="PANTHER" id="PTHR31286:SF175">
    <property type="entry name" value="DUF4283 DOMAIN-CONTAINING PROTEIN"/>
    <property type="match status" value="1"/>
</dbReference>
<feature type="domain" description="DUF4283" evidence="2">
    <location>
        <begin position="311"/>
        <end position="395"/>
    </location>
</feature>
<dbReference type="PANTHER" id="PTHR31286">
    <property type="entry name" value="GLYCINE-RICH CELL WALL STRUCTURAL PROTEIN 1.8-LIKE"/>
    <property type="match status" value="1"/>
</dbReference>
<comment type="caution">
    <text evidence="3">The sequence shown here is derived from an EMBL/GenBank/DDBJ whole genome shotgun (WGS) entry which is preliminary data.</text>
</comment>
<dbReference type="InterPro" id="IPR040256">
    <property type="entry name" value="At4g02000-like"/>
</dbReference>
<evidence type="ECO:0000256" key="1">
    <source>
        <dbReference type="SAM" id="MobiDB-lite"/>
    </source>
</evidence>
<feature type="region of interest" description="Disordered" evidence="1">
    <location>
        <begin position="652"/>
        <end position="674"/>
    </location>
</feature>
<dbReference type="EMBL" id="QGKX02001621">
    <property type="protein sequence ID" value="KAF3503062.1"/>
    <property type="molecule type" value="Genomic_DNA"/>
</dbReference>
<protein>
    <recommendedName>
        <fullName evidence="2">DUF4283 domain-containing protein</fullName>
    </recommendedName>
</protein>
<name>A0A8S9NG66_BRACR</name>